<dbReference type="Proteomes" id="UP000886724">
    <property type="component" value="Unassembled WGS sequence"/>
</dbReference>
<keyword evidence="1" id="KW-0802">TPR repeat</keyword>
<evidence type="ECO:0000256" key="3">
    <source>
        <dbReference type="SAM" id="MobiDB-lite"/>
    </source>
</evidence>
<keyword evidence="4" id="KW-0812">Transmembrane</keyword>
<reference evidence="6" key="2">
    <citation type="submission" date="2021-04" db="EMBL/GenBank/DDBJ databases">
        <authorList>
            <person name="Gilroy R."/>
        </authorList>
    </citation>
    <scope>NUCLEOTIDE SEQUENCE</scope>
    <source>
        <strain evidence="6">ChiGjej1B1-14440</strain>
    </source>
</reference>
<feature type="domain" description="Lysozyme inhibitor LprI-like N-terminal" evidence="5">
    <location>
        <begin position="577"/>
        <end position="666"/>
    </location>
</feature>
<keyword evidence="2" id="KW-0175">Coiled coil</keyword>
<feature type="coiled-coil region" evidence="2">
    <location>
        <begin position="553"/>
        <end position="626"/>
    </location>
</feature>
<feature type="repeat" description="TPR" evidence="1">
    <location>
        <begin position="68"/>
        <end position="101"/>
    </location>
</feature>
<feature type="non-terminal residue" evidence="6">
    <location>
        <position position="666"/>
    </location>
</feature>
<sequence>MKCKKCGFDNKDGALYCSQCGSKIESSKIENIKKNRIFMIAGIVVVVIAIALAIYFIFINQEPKKSNYDLALEDADTYIEDMDYQKAEDAYLQAIDIDPKQVEPYQKLSNLYMSQNDYPKVVEILKKADENTDDETIKIKYSLATYVQDVLIPDIGQVSEGNYKASYVHITNPYDTFKIDSIHDLAGVLTSRIMDFDNDGQDELLVLTLDNQVADFDYTRNQITINIYEESDGNVSLSDSLTLEQFTLGIGDLENTGIFIQEHDDQIYICGTLYGLMYNYGNGYSHETFILQYQENKLAKQLYKHESASLSTAQDNETADAFKNIGLTSDAAIVKETNYEYFNFTDQVSDVLLKITGKTNLDSNRQDQTINDLEYKIELILSNKKSVNTDIYLPILEAYYNSWQDKFETPNETEYRVQLSGLQARYNENMKLYYCYQDINHDGISEMFIGVDMGAGEIEICDLWAYNGLNLKAAPESFLFGDRESMTYCSDNLVRVRTYYGGEETITFNKLNFLGQLVTYKTSGDDETVDLDWQELTDDLFKNENSNNKNTAKKNNTKDKATLKAEMDALEQELEAQDQQAMSMAEIREAASNALEQWSNKMNEIIDILKEQMNKNEIEAFNKEQEQWSQGAENQATEAREEYGSGTLGPVEYLSVKRQLTRDRAY</sequence>
<dbReference type="InterPro" id="IPR009739">
    <property type="entry name" value="LprI-like_N"/>
</dbReference>
<evidence type="ECO:0000256" key="1">
    <source>
        <dbReference type="PROSITE-ProRule" id="PRU00339"/>
    </source>
</evidence>
<feature type="region of interest" description="Disordered" evidence="3">
    <location>
        <begin position="629"/>
        <end position="648"/>
    </location>
</feature>
<keyword evidence="4" id="KW-0472">Membrane</keyword>
<organism evidence="6 7">
    <name type="scientific">Candidatus Erysipelatoclostridium merdavium</name>
    <dbReference type="NCBI Taxonomy" id="2838566"/>
    <lineage>
        <taxon>Bacteria</taxon>
        <taxon>Bacillati</taxon>
        <taxon>Bacillota</taxon>
        <taxon>Erysipelotrichia</taxon>
        <taxon>Erysipelotrichales</taxon>
        <taxon>Erysipelotrichales incertae sedis</taxon>
    </lineage>
</organism>
<proteinExistence type="predicted"/>
<evidence type="ECO:0000313" key="7">
    <source>
        <dbReference type="Proteomes" id="UP000886724"/>
    </source>
</evidence>
<evidence type="ECO:0000313" key="6">
    <source>
        <dbReference type="EMBL" id="HIX81304.1"/>
    </source>
</evidence>
<dbReference type="InterPro" id="IPR011990">
    <property type="entry name" value="TPR-like_helical_dom_sf"/>
</dbReference>
<accession>A0A9D1XL29</accession>
<dbReference type="EMBL" id="DXET01000110">
    <property type="protein sequence ID" value="HIX81304.1"/>
    <property type="molecule type" value="Genomic_DNA"/>
</dbReference>
<comment type="caution">
    <text evidence="6">The sequence shown here is derived from an EMBL/GenBank/DDBJ whole genome shotgun (WGS) entry which is preliminary data.</text>
</comment>
<dbReference type="InterPro" id="IPR019734">
    <property type="entry name" value="TPR_rpt"/>
</dbReference>
<dbReference type="Gene3D" id="1.20.1270.180">
    <property type="match status" value="1"/>
</dbReference>
<keyword evidence="4" id="KW-1133">Transmembrane helix</keyword>
<protein>
    <submittedName>
        <fullName evidence="6">DUF1311 domain-containing protein</fullName>
    </submittedName>
</protein>
<gene>
    <name evidence="6" type="ORF">H9980_04940</name>
</gene>
<dbReference type="AlphaFoldDB" id="A0A9D1XL29"/>
<reference evidence="6" key="1">
    <citation type="journal article" date="2021" name="PeerJ">
        <title>Extensive microbial diversity within the chicken gut microbiome revealed by metagenomics and culture.</title>
        <authorList>
            <person name="Gilroy R."/>
            <person name="Ravi A."/>
            <person name="Getino M."/>
            <person name="Pursley I."/>
            <person name="Horton D.L."/>
            <person name="Alikhan N.F."/>
            <person name="Baker D."/>
            <person name="Gharbi K."/>
            <person name="Hall N."/>
            <person name="Watson M."/>
            <person name="Adriaenssens E.M."/>
            <person name="Foster-Nyarko E."/>
            <person name="Jarju S."/>
            <person name="Secka A."/>
            <person name="Antonio M."/>
            <person name="Oren A."/>
            <person name="Chaudhuri R.R."/>
            <person name="La Ragione R."/>
            <person name="Hildebrand F."/>
            <person name="Pallen M.J."/>
        </authorList>
    </citation>
    <scope>NUCLEOTIDE SEQUENCE</scope>
    <source>
        <strain evidence="6">ChiGjej1B1-14440</strain>
    </source>
</reference>
<dbReference type="PROSITE" id="PS50005">
    <property type="entry name" value="TPR"/>
    <property type="match status" value="1"/>
</dbReference>
<dbReference type="Pfam" id="PF07007">
    <property type="entry name" value="LprI"/>
    <property type="match status" value="1"/>
</dbReference>
<name>A0A9D1XL29_9FIRM</name>
<dbReference type="Gene3D" id="1.25.40.10">
    <property type="entry name" value="Tetratricopeptide repeat domain"/>
    <property type="match status" value="1"/>
</dbReference>
<evidence type="ECO:0000259" key="5">
    <source>
        <dbReference type="Pfam" id="PF07007"/>
    </source>
</evidence>
<dbReference type="SUPFAM" id="SSF48452">
    <property type="entry name" value="TPR-like"/>
    <property type="match status" value="1"/>
</dbReference>
<evidence type="ECO:0000256" key="2">
    <source>
        <dbReference type="SAM" id="Coils"/>
    </source>
</evidence>
<feature type="transmembrane region" description="Helical" evidence="4">
    <location>
        <begin position="37"/>
        <end position="58"/>
    </location>
</feature>
<evidence type="ECO:0000256" key="4">
    <source>
        <dbReference type="SAM" id="Phobius"/>
    </source>
</evidence>